<evidence type="ECO:0000313" key="10">
    <source>
        <dbReference type="Proteomes" id="UP000196138"/>
    </source>
</evidence>
<dbReference type="PANTHER" id="PTHR10629:SF52">
    <property type="entry name" value="DNA (CYTOSINE-5)-METHYLTRANSFERASE 1"/>
    <property type="match status" value="1"/>
</dbReference>
<dbReference type="REBASE" id="202790">
    <property type="entry name" value="M.Cse26136ORF8490P"/>
</dbReference>
<dbReference type="Proteomes" id="UP000196138">
    <property type="component" value="Chromosome"/>
</dbReference>
<evidence type="ECO:0000256" key="6">
    <source>
        <dbReference type="ARBA" id="ARBA00047422"/>
    </source>
</evidence>
<proteinExistence type="inferred from homology"/>
<feature type="active site" evidence="7">
    <location>
        <position position="88"/>
    </location>
</feature>
<accession>A0A1Y0ETY0</accession>
<dbReference type="PANTHER" id="PTHR10629">
    <property type="entry name" value="CYTOSINE-SPECIFIC METHYLTRANSFERASE"/>
    <property type="match status" value="1"/>
</dbReference>
<dbReference type="Gene3D" id="3.90.120.10">
    <property type="entry name" value="DNA Methylase, subunit A, domain 2"/>
    <property type="match status" value="1"/>
</dbReference>
<dbReference type="InterPro" id="IPR050390">
    <property type="entry name" value="C5-Methyltransferase"/>
</dbReference>
<dbReference type="EMBL" id="CP021455">
    <property type="protein sequence ID" value="ARU06742.1"/>
    <property type="molecule type" value="Genomic_DNA"/>
</dbReference>
<gene>
    <name evidence="9" type="ORF">CCO03_08490</name>
</gene>
<dbReference type="GO" id="GO:0003886">
    <property type="term" value="F:DNA (cytosine-5-)-methyltransferase activity"/>
    <property type="evidence" value="ECO:0007669"/>
    <property type="project" value="UniProtKB-EC"/>
</dbReference>
<dbReference type="Pfam" id="PF00145">
    <property type="entry name" value="DNA_methylase"/>
    <property type="match status" value="2"/>
</dbReference>
<evidence type="ECO:0000256" key="1">
    <source>
        <dbReference type="ARBA" id="ARBA00011975"/>
    </source>
</evidence>
<dbReference type="NCBIfam" id="TIGR00675">
    <property type="entry name" value="dcm"/>
    <property type="match status" value="1"/>
</dbReference>
<dbReference type="GO" id="GO:0044027">
    <property type="term" value="P:negative regulation of gene expression via chromosomal CpG island methylation"/>
    <property type="evidence" value="ECO:0007669"/>
    <property type="project" value="TreeGrafter"/>
</dbReference>
<dbReference type="InterPro" id="IPR001525">
    <property type="entry name" value="C5_MeTfrase"/>
</dbReference>
<reference evidence="9 10" key="1">
    <citation type="submission" date="2017-05" db="EMBL/GenBank/DDBJ databases">
        <authorList>
            <person name="Song R."/>
            <person name="Chenine A.L."/>
            <person name="Ruprecht R.M."/>
        </authorList>
    </citation>
    <scope>NUCLEOTIDE SEQUENCE [LARGE SCALE GENOMIC DNA]</scope>
    <source>
        <strain evidence="9 10">DSM 26136</strain>
    </source>
</reference>
<evidence type="ECO:0000256" key="4">
    <source>
        <dbReference type="ARBA" id="ARBA00022691"/>
    </source>
</evidence>
<evidence type="ECO:0000256" key="2">
    <source>
        <dbReference type="ARBA" id="ARBA00022603"/>
    </source>
</evidence>
<dbReference type="AlphaFoldDB" id="A0A1Y0ETY0"/>
<dbReference type="GO" id="GO:0032259">
    <property type="term" value="P:methylation"/>
    <property type="evidence" value="ECO:0007669"/>
    <property type="project" value="UniProtKB-KW"/>
</dbReference>
<dbReference type="PRINTS" id="PR00105">
    <property type="entry name" value="C5METTRFRASE"/>
</dbReference>
<dbReference type="GO" id="GO:0003677">
    <property type="term" value="F:DNA binding"/>
    <property type="evidence" value="ECO:0007669"/>
    <property type="project" value="TreeGrafter"/>
</dbReference>
<keyword evidence="3 7" id="KW-0808">Transferase</keyword>
<evidence type="ECO:0000256" key="5">
    <source>
        <dbReference type="ARBA" id="ARBA00022747"/>
    </source>
</evidence>
<comment type="similarity">
    <text evidence="7 8">Belongs to the class I-like SAM-binding methyltransferase superfamily. C5-methyltransferase family.</text>
</comment>
<sequence>MLTPQFLLPIHQELVVDLFAGGGGASTGIEQAIGRAVDVAVNHDPEAISVHTLNHPQTRHFCSDVFEVDPMTVTHGQPVGLLWASPDCKHFSKAKGGKPVSKKIRSLAWVVVKWAKLAQPRIICLENVEEFQTWGPLGADQRPCERRKGQTFQRWVAQLRALGYAVEWRELRACDFGAPTIRKRLFLIARRDGMPIVWPRPTHAKPDAQGRVPAGMKPWRTAAECIDWSIPAPSIFERARPLADATCRRIAKGVMRYVVEAAQPFIVPLTHQGGDRVEGLNEPFRTITGAHRGEKALAVPQVAPFLTEHANASTQRVFNAREPLRTQVAQIKGGHFALVQAFLAKHYTGVVGSSLHDAMGTVTSVDHHSLVAAHLVHMGHGEQCSKGKPRWSDGTRDIEAPLNTVTASSTPAALVQAFLVKYYSEGGQDAACSDPMHTVPTKDRMGLVTVHGEPYAIVDIGLRMLTPRELYRAQGFPEGYVIDRGAAGEAITKTAQVRMCGNSVCPPMAAALVAANFREAQAERLAA</sequence>
<evidence type="ECO:0000256" key="8">
    <source>
        <dbReference type="RuleBase" id="RU000416"/>
    </source>
</evidence>
<protein>
    <recommendedName>
        <fullName evidence="1">DNA (cytosine-5-)-methyltransferase</fullName>
        <ecNumber evidence="1">2.1.1.37</ecNumber>
    </recommendedName>
</protein>
<comment type="catalytic activity">
    <reaction evidence="6">
        <text>a 2'-deoxycytidine in DNA + S-adenosyl-L-methionine = a 5-methyl-2'-deoxycytidine in DNA + S-adenosyl-L-homocysteine + H(+)</text>
        <dbReference type="Rhea" id="RHEA:13681"/>
        <dbReference type="Rhea" id="RHEA-COMP:11369"/>
        <dbReference type="Rhea" id="RHEA-COMP:11370"/>
        <dbReference type="ChEBI" id="CHEBI:15378"/>
        <dbReference type="ChEBI" id="CHEBI:57856"/>
        <dbReference type="ChEBI" id="CHEBI:59789"/>
        <dbReference type="ChEBI" id="CHEBI:85452"/>
        <dbReference type="ChEBI" id="CHEBI:85454"/>
        <dbReference type="EC" id="2.1.1.37"/>
    </reaction>
</comment>
<keyword evidence="2 7" id="KW-0489">Methyltransferase</keyword>
<dbReference type="OrthoDB" id="9813719at2"/>
<dbReference type="SUPFAM" id="SSF53335">
    <property type="entry name" value="S-adenosyl-L-methionine-dependent methyltransferases"/>
    <property type="match status" value="1"/>
</dbReference>
<dbReference type="InterPro" id="IPR029063">
    <property type="entry name" value="SAM-dependent_MTases_sf"/>
</dbReference>
<evidence type="ECO:0000313" key="9">
    <source>
        <dbReference type="EMBL" id="ARU06742.1"/>
    </source>
</evidence>
<name>A0A1Y0ETY0_9BURK</name>
<dbReference type="GO" id="GO:0009307">
    <property type="term" value="P:DNA restriction-modification system"/>
    <property type="evidence" value="ECO:0007669"/>
    <property type="project" value="UniProtKB-KW"/>
</dbReference>
<organism evidence="9 10">
    <name type="scientific">Comamonas serinivorans</name>
    <dbReference type="NCBI Taxonomy" id="1082851"/>
    <lineage>
        <taxon>Bacteria</taxon>
        <taxon>Pseudomonadati</taxon>
        <taxon>Pseudomonadota</taxon>
        <taxon>Betaproteobacteria</taxon>
        <taxon>Burkholderiales</taxon>
        <taxon>Comamonadaceae</taxon>
        <taxon>Comamonas</taxon>
    </lineage>
</organism>
<keyword evidence="4 7" id="KW-0949">S-adenosyl-L-methionine</keyword>
<evidence type="ECO:0000256" key="3">
    <source>
        <dbReference type="ARBA" id="ARBA00022679"/>
    </source>
</evidence>
<keyword evidence="5" id="KW-0680">Restriction system</keyword>
<dbReference type="KEGG" id="cser:CCO03_08490"/>
<dbReference type="RefSeq" id="WP_087284437.1">
    <property type="nucleotide sequence ID" value="NZ_CP021455.1"/>
</dbReference>
<keyword evidence="10" id="KW-1185">Reference proteome</keyword>
<evidence type="ECO:0000256" key="7">
    <source>
        <dbReference type="PROSITE-ProRule" id="PRU01016"/>
    </source>
</evidence>
<dbReference type="PROSITE" id="PS51679">
    <property type="entry name" value="SAM_MT_C5"/>
    <property type="match status" value="1"/>
</dbReference>
<dbReference type="Gene3D" id="3.40.50.150">
    <property type="entry name" value="Vaccinia Virus protein VP39"/>
    <property type="match status" value="1"/>
</dbReference>
<dbReference type="EC" id="2.1.1.37" evidence="1"/>